<reference evidence="2 3" key="1">
    <citation type="submission" date="2016-06" db="EMBL/GenBank/DDBJ databases">
        <authorList>
            <person name="Olsen C.W."/>
            <person name="Carey S."/>
            <person name="Hinshaw L."/>
            <person name="Karasin A.I."/>
        </authorList>
    </citation>
    <scope>NUCLEOTIDE SEQUENCE [LARGE SCALE GENOMIC DNA]</scope>
    <source>
        <strain evidence="2 3">LZ-22</strain>
    </source>
</reference>
<feature type="transmembrane region" description="Helical" evidence="1">
    <location>
        <begin position="71"/>
        <end position="88"/>
    </location>
</feature>
<proteinExistence type="predicted"/>
<dbReference type="Proteomes" id="UP000199086">
    <property type="component" value="Unassembled WGS sequence"/>
</dbReference>
<accession>A0A1G6H5Q5</accession>
<protein>
    <recommendedName>
        <fullName evidence="4">DUF3017 domain-containing protein</fullName>
    </recommendedName>
</protein>
<dbReference type="RefSeq" id="WP_092610840.1">
    <property type="nucleotide sequence ID" value="NZ_FMYF01000006.1"/>
</dbReference>
<sequence length="149" mass="15668">MRIGRRANRQDLPDRDSRAELRAASRAELLGTLGPDEVRVVPDPPALGTIPPAGVPWSGPERLRADPGLRLRWLAVVVAIMAAGVVVIGLGHWQVGACIVGGGMIVGAVIRAIVPSSQAGLLRVRNRPIDVTGMLVVGVGIIVMVISRL</sequence>
<evidence type="ECO:0000313" key="3">
    <source>
        <dbReference type="Proteomes" id="UP000199086"/>
    </source>
</evidence>
<keyword evidence="3" id="KW-1185">Reference proteome</keyword>
<dbReference type="STRING" id="1577474.GA0111570_106213"/>
<evidence type="ECO:0000256" key="1">
    <source>
        <dbReference type="SAM" id="Phobius"/>
    </source>
</evidence>
<evidence type="ECO:0000313" key="2">
    <source>
        <dbReference type="EMBL" id="SDB89275.1"/>
    </source>
</evidence>
<keyword evidence="1" id="KW-0472">Membrane</keyword>
<dbReference type="EMBL" id="FMYF01000006">
    <property type="protein sequence ID" value="SDB89275.1"/>
    <property type="molecule type" value="Genomic_DNA"/>
</dbReference>
<feature type="transmembrane region" description="Helical" evidence="1">
    <location>
        <begin position="94"/>
        <end position="114"/>
    </location>
</feature>
<dbReference type="Pfam" id="PF11222">
    <property type="entry name" value="DUF3017"/>
    <property type="match status" value="1"/>
</dbReference>
<dbReference type="AlphaFoldDB" id="A0A1G6H5Q5"/>
<dbReference type="InterPro" id="IPR021385">
    <property type="entry name" value="DUF3017"/>
</dbReference>
<gene>
    <name evidence="2" type="ORF">GA0111570_106213</name>
</gene>
<keyword evidence="1" id="KW-1133">Transmembrane helix</keyword>
<keyword evidence="1" id="KW-0812">Transmembrane</keyword>
<evidence type="ECO:0008006" key="4">
    <source>
        <dbReference type="Google" id="ProtNLM"/>
    </source>
</evidence>
<feature type="transmembrane region" description="Helical" evidence="1">
    <location>
        <begin position="126"/>
        <end position="146"/>
    </location>
</feature>
<name>A0A1G6H5Q5_9ACTN</name>
<organism evidence="2 3">
    <name type="scientific">Raineyella antarctica</name>
    <dbReference type="NCBI Taxonomy" id="1577474"/>
    <lineage>
        <taxon>Bacteria</taxon>
        <taxon>Bacillati</taxon>
        <taxon>Actinomycetota</taxon>
        <taxon>Actinomycetes</taxon>
        <taxon>Propionibacteriales</taxon>
        <taxon>Propionibacteriaceae</taxon>
        <taxon>Raineyella</taxon>
    </lineage>
</organism>